<protein>
    <submittedName>
        <fullName evidence="1">Uncharacterized protein</fullName>
    </submittedName>
</protein>
<sequence>MLLITLVQRDVKFTFLTPRLATTTQVSIRVWRRFSLACMMELSIRLLGERRGRPDCLSRKLF</sequence>
<dbReference type="AlphaFoldDB" id="A0A0A8ZVP2"/>
<proteinExistence type="predicted"/>
<organism evidence="1">
    <name type="scientific">Arundo donax</name>
    <name type="common">Giant reed</name>
    <name type="synonym">Donax arundinaceus</name>
    <dbReference type="NCBI Taxonomy" id="35708"/>
    <lineage>
        <taxon>Eukaryota</taxon>
        <taxon>Viridiplantae</taxon>
        <taxon>Streptophyta</taxon>
        <taxon>Embryophyta</taxon>
        <taxon>Tracheophyta</taxon>
        <taxon>Spermatophyta</taxon>
        <taxon>Magnoliopsida</taxon>
        <taxon>Liliopsida</taxon>
        <taxon>Poales</taxon>
        <taxon>Poaceae</taxon>
        <taxon>PACMAD clade</taxon>
        <taxon>Arundinoideae</taxon>
        <taxon>Arundineae</taxon>
        <taxon>Arundo</taxon>
    </lineage>
</organism>
<dbReference type="EMBL" id="GBRH01257065">
    <property type="protein sequence ID" value="JAD40830.1"/>
    <property type="molecule type" value="Transcribed_RNA"/>
</dbReference>
<reference evidence="1" key="1">
    <citation type="submission" date="2014-09" db="EMBL/GenBank/DDBJ databases">
        <authorList>
            <person name="Magalhaes I.L.F."/>
            <person name="Oliveira U."/>
            <person name="Santos F.R."/>
            <person name="Vidigal T.H.D.A."/>
            <person name="Brescovit A.D."/>
            <person name="Santos A.J."/>
        </authorList>
    </citation>
    <scope>NUCLEOTIDE SEQUENCE</scope>
    <source>
        <tissue evidence="1">Shoot tissue taken approximately 20 cm above the soil surface</tissue>
    </source>
</reference>
<name>A0A0A8ZVP2_ARUDO</name>
<evidence type="ECO:0000313" key="1">
    <source>
        <dbReference type="EMBL" id="JAD40830.1"/>
    </source>
</evidence>
<accession>A0A0A8ZVP2</accession>
<reference evidence="1" key="2">
    <citation type="journal article" date="2015" name="Data Brief">
        <title>Shoot transcriptome of the giant reed, Arundo donax.</title>
        <authorList>
            <person name="Barrero R.A."/>
            <person name="Guerrero F.D."/>
            <person name="Moolhuijzen P."/>
            <person name="Goolsby J.A."/>
            <person name="Tidwell J."/>
            <person name="Bellgard S.E."/>
            <person name="Bellgard M.I."/>
        </authorList>
    </citation>
    <scope>NUCLEOTIDE SEQUENCE</scope>
    <source>
        <tissue evidence="1">Shoot tissue taken approximately 20 cm above the soil surface</tissue>
    </source>
</reference>